<feature type="compositionally biased region" description="Basic and acidic residues" evidence="1">
    <location>
        <begin position="95"/>
        <end position="107"/>
    </location>
</feature>
<evidence type="ECO:0000313" key="2">
    <source>
        <dbReference type="EMBL" id="KAG6586296.1"/>
    </source>
</evidence>
<dbReference type="EMBL" id="JAGKQH010000012">
    <property type="protein sequence ID" value="KAG6586296.1"/>
    <property type="molecule type" value="Genomic_DNA"/>
</dbReference>
<feature type="compositionally biased region" description="Basic residues" evidence="1">
    <location>
        <begin position="23"/>
        <end position="32"/>
    </location>
</feature>
<accession>A0AAV6MT29</accession>
<gene>
    <name evidence="2" type="ORF">SDJN03_19029</name>
</gene>
<comment type="caution">
    <text evidence="2">The sequence shown here is derived from an EMBL/GenBank/DDBJ whole genome shotgun (WGS) entry which is preliminary data.</text>
</comment>
<sequence>MISDEQQNPSRKSFKIHSESKKSERKLKKTKPHLRKELKNGLKSAMIRDEQQNLQNRLQIEEIKEKIEENETPTEKWVEEQLQNPLQIEEIKEKIEENETPSKKWVEEQVDGLHPPWKWKDS</sequence>
<protein>
    <submittedName>
        <fullName evidence="2">Uncharacterized protein</fullName>
    </submittedName>
</protein>
<organism evidence="2 3">
    <name type="scientific">Cucurbita argyrosperma subsp. sororia</name>
    <dbReference type="NCBI Taxonomy" id="37648"/>
    <lineage>
        <taxon>Eukaryota</taxon>
        <taxon>Viridiplantae</taxon>
        <taxon>Streptophyta</taxon>
        <taxon>Embryophyta</taxon>
        <taxon>Tracheophyta</taxon>
        <taxon>Spermatophyta</taxon>
        <taxon>Magnoliopsida</taxon>
        <taxon>eudicotyledons</taxon>
        <taxon>Gunneridae</taxon>
        <taxon>Pentapetalae</taxon>
        <taxon>rosids</taxon>
        <taxon>fabids</taxon>
        <taxon>Cucurbitales</taxon>
        <taxon>Cucurbitaceae</taxon>
        <taxon>Cucurbiteae</taxon>
        <taxon>Cucurbita</taxon>
    </lineage>
</organism>
<dbReference type="Proteomes" id="UP000685013">
    <property type="component" value="Chromosome 12"/>
</dbReference>
<feature type="non-terminal residue" evidence="2">
    <location>
        <position position="1"/>
    </location>
</feature>
<feature type="region of interest" description="Disordered" evidence="1">
    <location>
        <begin position="1"/>
        <end position="32"/>
    </location>
</feature>
<feature type="region of interest" description="Disordered" evidence="1">
    <location>
        <begin position="95"/>
        <end position="122"/>
    </location>
</feature>
<dbReference type="AlphaFoldDB" id="A0AAV6MT29"/>
<reference evidence="2 3" key="1">
    <citation type="journal article" date="2021" name="Hortic Res">
        <title>The domestication of Cucurbita argyrosperma as revealed by the genome of its wild relative.</title>
        <authorList>
            <person name="Barrera-Redondo J."/>
            <person name="Sanchez-de la Vega G."/>
            <person name="Aguirre-Liguori J.A."/>
            <person name="Castellanos-Morales G."/>
            <person name="Gutierrez-Guerrero Y.T."/>
            <person name="Aguirre-Dugua X."/>
            <person name="Aguirre-Planter E."/>
            <person name="Tenaillon M.I."/>
            <person name="Lira-Saade R."/>
            <person name="Eguiarte L.E."/>
        </authorList>
    </citation>
    <scope>NUCLEOTIDE SEQUENCE [LARGE SCALE GENOMIC DNA]</scope>
    <source>
        <strain evidence="2">JBR-2021</strain>
    </source>
</reference>
<evidence type="ECO:0000313" key="3">
    <source>
        <dbReference type="Proteomes" id="UP000685013"/>
    </source>
</evidence>
<keyword evidence="3" id="KW-1185">Reference proteome</keyword>
<proteinExistence type="predicted"/>
<feature type="compositionally biased region" description="Polar residues" evidence="1">
    <location>
        <begin position="1"/>
        <end position="11"/>
    </location>
</feature>
<name>A0AAV6MT29_9ROSI</name>
<evidence type="ECO:0000256" key="1">
    <source>
        <dbReference type="SAM" id="MobiDB-lite"/>
    </source>
</evidence>